<evidence type="ECO:0000313" key="3">
    <source>
        <dbReference type="Proteomes" id="UP000018291"/>
    </source>
</evidence>
<sequence>MTPDPWALLLDTARRATERSHAPYSGVPVGAAAAETTDSRVLEGSNTECASIGLSLCAECALVSECCWTTVPTASTSCCPGGSGRPTFAGCAASRDGAQPTS</sequence>
<dbReference type="SUPFAM" id="SSF53927">
    <property type="entry name" value="Cytidine deaminase-like"/>
    <property type="match status" value="1"/>
</dbReference>
<accession>R4Z1X4</accession>
<dbReference type="GO" id="GO:0003824">
    <property type="term" value="F:catalytic activity"/>
    <property type="evidence" value="ECO:0007669"/>
    <property type="project" value="InterPro"/>
</dbReference>
<dbReference type="PROSITE" id="PS51747">
    <property type="entry name" value="CYT_DCMP_DEAMINASES_2"/>
    <property type="match status" value="1"/>
</dbReference>
<protein>
    <recommendedName>
        <fullName evidence="1">CMP/dCMP-type deaminase domain-containing protein</fullName>
    </recommendedName>
</protein>
<comment type="caution">
    <text evidence="2">The sequence shown here is derived from an EMBL/GenBank/DDBJ whole genome shotgun (WGS) entry which is preliminary data.</text>
</comment>
<dbReference type="InterPro" id="IPR002125">
    <property type="entry name" value="CMP_dCMP_dom"/>
</dbReference>
<dbReference type="eggNOG" id="COG0295">
    <property type="taxonomic scope" value="Bacteria"/>
</dbReference>
<dbReference type="CDD" id="cd01283">
    <property type="entry name" value="cytidine_deaminase"/>
    <property type="match status" value="1"/>
</dbReference>
<dbReference type="OrthoDB" id="9795347at2"/>
<evidence type="ECO:0000313" key="2">
    <source>
        <dbReference type="EMBL" id="CCM63261.1"/>
    </source>
</evidence>
<organism evidence="2 3">
    <name type="scientific">Candidatus Neomicrothrix parvicella RN1</name>
    <dbReference type="NCBI Taxonomy" id="1229780"/>
    <lineage>
        <taxon>Bacteria</taxon>
        <taxon>Bacillati</taxon>
        <taxon>Actinomycetota</taxon>
        <taxon>Acidimicrobiia</taxon>
        <taxon>Acidimicrobiales</taxon>
        <taxon>Microthrixaceae</taxon>
        <taxon>Candidatus Neomicrothrix</taxon>
    </lineage>
</organism>
<dbReference type="HOGENOM" id="CLU_2272280_0_0_11"/>
<dbReference type="AlphaFoldDB" id="R4Z1X4"/>
<dbReference type="Gene3D" id="3.40.140.10">
    <property type="entry name" value="Cytidine Deaminase, domain 2"/>
    <property type="match status" value="1"/>
</dbReference>
<dbReference type="Pfam" id="PF00383">
    <property type="entry name" value="dCMP_cyt_deam_1"/>
    <property type="match status" value="1"/>
</dbReference>
<proteinExistence type="predicted"/>
<dbReference type="Proteomes" id="UP000018291">
    <property type="component" value="Unassembled WGS sequence"/>
</dbReference>
<dbReference type="InterPro" id="IPR016193">
    <property type="entry name" value="Cytidine_deaminase-like"/>
</dbReference>
<keyword evidence="3" id="KW-1185">Reference proteome</keyword>
<dbReference type="EMBL" id="CANL01000012">
    <property type="protein sequence ID" value="CCM63261.1"/>
    <property type="molecule type" value="Genomic_DNA"/>
</dbReference>
<name>R4Z1X4_9ACTN</name>
<dbReference type="RefSeq" id="WP_012225595.1">
    <property type="nucleotide sequence ID" value="NZ_HG422565.1"/>
</dbReference>
<gene>
    <name evidence="2" type="ORF">BN381_20085</name>
</gene>
<reference evidence="2 3" key="1">
    <citation type="journal article" date="2013" name="ISME J.">
        <title>Metabolic model for the filamentous 'Candidatus Microthrix parvicella' based on genomic and metagenomic analyses.</title>
        <authorList>
            <person name="Jon McIlroy S."/>
            <person name="Kristiansen R."/>
            <person name="Albertsen M."/>
            <person name="Michael Karst S."/>
            <person name="Rossetti S."/>
            <person name="Lund Nielsen J."/>
            <person name="Tandoi V."/>
            <person name="James Seviour R."/>
            <person name="Nielsen P.H."/>
        </authorList>
    </citation>
    <scope>NUCLEOTIDE SEQUENCE [LARGE SCALE GENOMIC DNA]</scope>
    <source>
        <strain evidence="2 3">RN1</strain>
    </source>
</reference>
<evidence type="ECO:0000259" key="1">
    <source>
        <dbReference type="PROSITE" id="PS51747"/>
    </source>
</evidence>
<dbReference type="STRING" id="1229780.BN381_20085"/>
<feature type="domain" description="CMP/dCMP-type deaminase" evidence="1">
    <location>
        <begin position="4"/>
        <end position="102"/>
    </location>
</feature>